<dbReference type="InterPro" id="IPR044688">
    <property type="entry name" value="SCI-1-like"/>
</dbReference>
<dbReference type="KEGG" id="mpp:MICPUCDRAFT_38721"/>
<feature type="compositionally biased region" description="Basic and acidic residues" evidence="1">
    <location>
        <begin position="1"/>
        <end position="16"/>
    </location>
</feature>
<dbReference type="STRING" id="564608.C1MLR8"/>
<protein>
    <submittedName>
        <fullName evidence="2">Predicted protein</fullName>
    </submittedName>
</protein>
<feature type="compositionally biased region" description="Basic residues" evidence="1">
    <location>
        <begin position="56"/>
        <end position="87"/>
    </location>
</feature>
<evidence type="ECO:0000313" key="3">
    <source>
        <dbReference type="Proteomes" id="UP000001876"/>
    </source>
</evidence>
<evidence type="ECO:0000313" key="2">
    <source>
        <dbReference type="EMBL" id="EEH58914.1"/>
    </source>
</evidence>
<reference evidence="2 3" key="1">
    <citation type="journal article" date="2009" name="Science">
        <title>Green evolution and dynamic adaptations revealed by genomes of the marine picoeukaryotes Micromonas.</title>
        <authorList>
            <person name="Worden A.Z."/>
            <person name="Lee J.H."/>
            <person name="Mock T."/>
            <person name="Rouze P."/>
            <person name="Simmons M.P."/>
            <person name="Aerts A.L."/>
            <person name="Allen A.E."/>
            <person name="Cuvelier M.L."/>
            <person name="Derelle E."/>
            <person name="Everett M.V."/>
            <person name="Foulon E."/>
            <person name="Grimwood J."/>
            <person name="Gundlach H."/>
            <person name="Henrissat B."/>
            <person name="Napoli C."/>
            <person name="McDonald S.M."/>
            <person name="Parker M.S."/>
            <person name="Rombauts S."/>
            <person name="Salamov A."/>
            <person name="Von Dassow P."/>
            <person name="Badger J.H."/>
            <person name="Coutinho P.M."/>
            <person name="Demir E."/>
            <person name="Dubchak I."/>
            <person name="Gentemann C."/>
            <person name="Eikrem W."/>
            <person name="Gready J.E."/>
            <person name="John U."/>
            <person name="Lanier W."/>
            <person name="Lindquist E.A."/>
            <person name="Lucas S."/>
            <person name="Mayer K.F."/>
            <person name="Moreau H."/>
            <person name="Not F."/>
            <person name="Otillar R."/>
            <person name="Panaud O."/>
            <person name="Pangilinan J."/>
            <person name="Paulsen I."/>
            <person name="Piegu B."/>
            <person name="Poliakov A."/>
            <person name="Robbens S."/>
            <person name="Schmutz J."/>
            <person name="Toulza E."/>
            <person name="Wyss T."/>
            <person name="Zelensky A."/>
            <person name="Zhou K."/>
            <person name="Armbrust E.V."/>
            <person name="Bhattacharya D."/>
            <person name="Goodenough U.W."/>
            <person name="Van de Peer Y."/>
            <person name="Grigoriev I.V."/>
        </authorList>
    </citation>
    <scope>NUCLEOTIDE SEQUENCE [LARGE SCALE GENOMIC DNA]</scope>
    <source>
        <strain evidence="2 3">CCMP1545</strain>
    </source>
</reference>
<feature type="region of interest" description="Disordered" evidence="1">
    <location>
        <begin position="1"/>
        <end position="149"/>
    </location>
</feature>
<dbReference type="PANTHER" id="PTHR34117">
    <property type="entry name" value="STYLE CELL-CYCLE INHIBITOR 1"/>
    <property type="match status" value="1"/>
</dbReference>
<dbReference type="GeneID" id="9682249"/>
<accession>C1MLR8</accession>
<dbReference type="eggNOG" id="ENOG502S2GY">
    <property type="taxonomic scope" value="Eukaryota"/>
</dbReference>
<name>C1MLR8_MICPC</name>
<feature type="compositionally biased region" description="Gly residues" evidence="1">
    <location>
        <begin position="21"/>
        <end position="38"/>
    </location>
</feature>
<dbReference type="AlphaFoldDB" id="C1MLR8"/>
<dbReference type="Proteomes" id="UP000001876">
    <property type="component" value="Unassembled WGS sequence"/>
</dbReference>
<gene>
    <name evidence="2" type="ORF">MICPUCDRAFT_38721</name>
</gene>
<keyword evidence="3" id="KW-1185">Reference proteome</keyword>
<dbReference type="PANTHER" id="PTHR34117:SF1">
    <property type="entry name" value="STYLE CELL-CYCLE INHIBITOR 1"/>
    <property type="match status" value="1"/>
</dbReference>
<feature type="compositionally biased region" description="Basic and acidic residues" evidence="1">
    <location>
        <begin position="124"/>
        <end position="137"/>
    </location>
</feature>
<dbReference type="OrthoDB" id="2139939at2759"/>
<dbReference type="RefSeq" id="XP_003057269.1">
    <property type="nucleotide sequence ID" value="XM_003057223.1"/>
</dbReference>
<dbReference type="EMBL" id="GG663737">
    <property type="protein sequence ID" value="EEH58914.1"/>
    <property type="molecule type" value="Genomic_DNA"/>
</dbReference>
<organism evidence="3">
    <name type="scientific">Micromonas pusilla (strain CCMP1545)</name>
    <name type="common">Picoplanktonic green alga</name>
    <dbReference type="NCBI Taxonomy" id="564608"/>
    <lineage>
        <taxon>Eukaryota</taxon>
        <taxon>Viridiplantae</taxon>
        <taxon>Chlorophyta</taxon>
        <taxon>Mamiellophyceae</taxon>
        <taxon>Mamiellales</taxon>
        <taxon>Mamiellaceae</taxon>
        <taxon>Micromonas</taxon>
    </lineage>
</organism>
<sequence>MSGGQDAERNKRKLDAVDAPGGSGRGRDGGSSGGGGSAAGMTLEAAKALLEQRGIKVPKAKKAKKEKKEKKEKKKKDRKEKKKHKSKRDGDSSSSSSSDDDDAKNGGGGGGPSASRKWKSGGGVKDKDKVKNIKDDASSWGPPPGPDVQIENISEDDYYLKNHEFAAWLKHTRKVYFTDLLAQDAREAFKGFITEWNARRLPAKLYEGISVAGRR</sequence>
<evidence type="ECO:0000256" key="1">
    <source>
        <dbReference type="SAM" id="MobiDB-lite"/>
    </source>
</evidence>
<proteinExistence type="predicted"/>